<dbReference type="InterPro" id="IPR050188">
    <property type="entry name" value="RluA_PseudoU_synthase"/>
</dbReference>
<dbReference type="InterPro" id="IPR020103">
    <property type="entry name" value="PsdUridine_synth_cat_dom_sf"/>
</dbReference>
<dbReference type="GO" id="GO:0003723">
    <property type="term" value="F:RNA binding"/>
    <property type="evidence" value="ECO:0007669"/>
    <property type="project" value="InterPro"/>
</dbReference>
<dbReference type="PROSITE" id="PS01129">
    <property type="entry name" value="PSI_RLU"/>
    <property type="match status" value="1"/>
</dbReference>
<dbReference type="PANTHER" id="PTHR21600:SF40">
    <property type="entry name" value="PSEUDOURIDYLATE SYNTHASE RPUSD2"/>
    <property type="match status" value="1"/>
</dbReference>
<name>A0A8C0ZFW0_CYACU</name>
<evidence type="ECO:0000259" key="2">
    <source>
        <dbReference type="Pfam" id="PF00849"/>
    </source>
</evidence>
<dbReference type="GO" id="GO:0000455">
    <property type="term" value="P:enzyme-directed rRNA pseudouridine synthesis"/>
    <property type="evidence" value="ECO:0007669"/>
    <property type="project" value="TreeGrafter"/>
</dbReference>
<dbReference type="PANTHER" id="PTHR21600">
    <property type="entry name" value="MITOCHONDRIAL RNA PSEUDOURIDINE SYNTHASE"/>
    <property type="match status" value="1"/>
</dbReference>
<dbReference type="Pfam" id="PF00849">
    <property type="entry name" value="PseudoU_synth_2"/>
    <property type="match status" value="1"/>
</dbReference>
<reference evidence="3" key="2">
    <citation type="submission" date="2025-09" db="UniProtKB">
        <authorList>
            <consortium name="Ensembl"/>
        </authorList>
    </citation>
    <scope>IDENTIFICATION</scope>
</reference>
<evidence type="ECO:0000313" key="3">
    <source>
        <dbReference type="Ensembl" id="ENSCCEP00000017730.1"/>
    </source>
</evidence>
<evidence type="ECO:0000256" key="1">
    <source>
        <dbReference type="ARBA" id="ARBA00001166"/>
    </source>
</evidence>
<dbReference type="InterPro" id="IPR006145">
    <property type="entry name" value="PsdUridine_synth_RsuA/RluA"/>
</dbReference>
<comment type="catalytic activity">
    <reaction evidence="1">
        <text>a uridine in mRNA = a pseudouridine in mRNA</text>
        <dbReference type="Rhea" id="RHEA:56644"/>
        <dbReference type="Rhea" id="RHEA-COMP:14658"/>
        <dbReference type="Rhea" id="RHEA-COMP:14659"/>
        <dbReference type="ChEBI" id="CHEBI:65314"/>
        <dbReference type="ChEBI" id="CHEBI:65315"/>
    </reaction>
</comment>
<accession>A0A8C0ZFW0</accession>
<dbReference type="Ensembl" id="ENSCCET00000027254.1">
    <property type="protein sequence ID" value="ENSCCEP00000017730.1"/>
    <property type="gene ID" value="ENSCCEG00000016354.1"/>
</dbReference>
<dbReference type="Proteomes" id="UP000694410">
    <property type="component" value="Unplaced"/>
</dbReference>
<dbReference type="AlphaFoldDB" id="A0A8C0ZFW0"/>
<dbReference type="InterPro" id="IPR006224">
    <property type="entry name" value="PsdUridine_synth_RluA-like_CS"/>
</dbReference>
<organism evidence="3 4">
    <name type="scientific">Cyanistes caeruleus</name>
    <name type="common">Eurasian blue tit</name>
    <name type="synonym">Parus caeruleus</name>
    <dbReference type="NCBI Taxonomy" id="156563"/>
    <lineage>
        <taxon>Eukaryota</taxon>
        <taxon>Metazoa</taxon>
        <taxon>Chordata</taxon>
        <taxon>Craniata</taxon>
        <taxon>Vertebrata</taxon>
        <taxon>Euteleostomi</taxon>
        <taxon>Archelosauria</taxon>
        <taxon>Archosauria</taxon>
        <taxon>Dinosauria</taxon>
        <taxon>Saurischia</taxon>
        <taxon>Theropoda</taxon>
        <taxon>Coelurosauria</taxon>
        <taxon>Aves</taxon>
        <taxon>Neognathae</taxon>
        <taxon>Neoaves</taxon>
        <taxon>Telluraves</taxon>
        <taxon>Australaves</taxon>
        <taxon>Passeriformes</taxon>
        <taxon>Paridae</taxon>
        <taxon>Cyanistes</taxon>
    </lineage>
</organism>
<dbReference type="CDD" id="cd02557">
    <property type="entry name" value="PseudoU_synth_ScRIB2"/>
    <property type="match status" value="1"/>
</dbReference>
<evidence type="ECO:0000313" key="4">
    <source>
        <dbReference type="Proteomes" id="UP000694410"/>
    </source>
</evidence>
<reference evidence="3" key="1">
    <citation type="submission" date="2025-08" db="UniProtKB">
        <authorList>
            <consortium name="Ensembl"/>
        </authorList>
    </citation>
    <scope>IDENTIFICATION</scope>
</reference>
<proteinExistence type="predicted"/>
<protein>
    <submittedName>
        <fullName evidence="3">RNA pseudouridine synthase domain containing 2</fullName>
    </submittedName>
</protein>
<keyword evidence="4" id="KW-1185">Reference proteome</keyword>
<dbReference type="SUPFAM" id="SSF55120">
    <property type="entry name" value="Pseudouridine synthase"/>
    <property type="match status" value="1"/>
</dbReference>
<dbReference type="Gene3D" id="3.30.2350.10">
    <property type="entry name" value="Pseudouridine synthase"/>
    <property type="match status" value="1"/>
</dbReference>
<sequence length="391" mass="43619">PVRDLDIVLKVGGPGVGAPRGGIVGWWQSPACSKPWIQANCPYPFQNNDFLRNTVHRHEPPVTAQPIRILAEDEEVVVVDKPSSLPVHPCGRFRHNTVIFILGKEHGLRELHTLHRLDRMTSGVLMFAKTAAVSKRIDEQVRQRQVRAGSRCCCAVLEDLPLCVSWQLEKEYVCRVVGEFPEHEVVCEEPILVVSYKVGVCRVDPKGKPCQTLFQRLSYNGSSSVVRCLPRTGRTHQIRVHLQFLGHPIVNDPIYNMEAWGPDRGKGGKIGKTDEELLKALVEEHRSKQSLEVLGIGEEDLNSGGESKDSLSKLALDTSRDPGDATAPLGNLCQGLSTIPGKDVLPISHLNLPFYVLELFPCLSLRYRLCALVFNTSRIQKNTEFHIIRNS</sequence>
<dbReference type="GO" id="GO:0009982">
    <property type="term" value="F:pseudouridine synthase activity"/>
    <property type="evidence" value="ECO:0007669"/>
    <property type="project" value="InterPro"/>
</dbReference>
<feature type="domain" description="Pseudouridine synthase RsuA/RluA-like" evidence="2">
    <location>
        <begin position="76"/>
        <end position="243"/>
    </location>
</feature>